<name>A0A0K1Y9V8_9CAUD</name>
<reference evidence="1 2" key="1">
    <citation type="submission" date="2015-06" db="EMBL/GenBank/DDBJ databases">
        <authorList>
            <person name="Narvaez J.M."/>
            <person name="Syed O."/>
            <person name="Smith B.R."/>
            <person name="Layton S.R."/>
            <person name="Bhuiyan S."/>
            <person name="Benjamin R.C."/>
            <person name="Hughes L.E."/>
            <person name="Bradley K.W."/>
            <person name="Asai D.J."/>
            <person name="Bowman C.A."/>
            <person name="Russell D.A."/>
            <person name="Pope W.H."/>
            <person name="Jacobs-Sera D."/>
            <person name="Hendrix R.W."/>
            <person name="Hatfull G.F."/>
        </authorList>
    </citation>
    <scope>NUCLEOTIDE SEQUENCE [LARGE SCALE GENOMIC DNA]</scope>
</reference>
<protein>
    <submittedName>
        <fullName evidence="1">Uncharacterized protein</fullName>
    </submittedName>
</protein>
<dbReference type="KEGG" id="vg:26641751"/>
<evidence type="ECO:0000313" key="1">
    <source>
        <dbReference type="EMBL" id="AKY03654.1"/>
    </source>
</evidence>
<evidence type="ECO:0000313" key="2">
    <source>
        <dbReference type="Proteomes" id="UP000202851"/>
    </source>
</evidence>
<proteinExistence type="predicted"/>
<dbReference type="GeneID" id="26641751"/>
<dbReference type="RefSeq" id="YP_009215425.1">
    <property type="nucleotide sequence ID" value="NC_028976.1"/>
</dbReference>
<organism evidence="1 2">
    <name type="scientific">Streptomyces phage Izzy</name>
    <dbReference type="NCBI Taxonomy" id="1674926"/>
    <lineage>
        <taxon>Viruses</taxon>
        <taxon>Duplodnaviria</taxon>
        <taxon>Heunggongvirae</taxon>
        <taxon>Uroviricota</taxon>
        <taxon>Caudoviricetes</taxon>
        <taxon>Arquatrovirinae</taxon>
        <taxon>Likavirus</taxon>
        <taxon>Likavirus izzy</taxon>
    </lineage>
</organism>
<dbReference type="Proteomes" id="UP000202851">
    <property type="component" value="Segment"/>
</dbReference>
<accession>A0A0K1Y9V8</accession>
<gene>
    <name evidence="1" type="ORF">SEA_IZZY_47</name>
</gene>
<keyword evidence="2" id="KW-1185">Reference proteome</keyword>
<dbReference type="OrthoDB" id="23073at10239"/>
<sequence>MTNPIPPGQTDFYDEVNQAYFWFNPDDQQVYSRPFTPKEIEGSYIRQQLNGLHTQADVAMTYLDERIDLCLAYLENPAPTPEQTAEQIKVMADLAAYSAGTLKRLIVVLGELTKRPVDMVV</sequence>
<dbReference type="EMBL" id="KT184390">
    <property type="protein sequence ID" value="AKY03654.1"/>
    <property type="molecule type" value="Genomic_DNA"/>
</dbReference>